<dbReference type="InterPro" id="IPR036915">
    <property type="entry name" value="Cyclin-like_sf"/>
</dbReference>
<dbReference type="STRING" id="425264.A0A3G2SC46"/>
<dbReference type="InterPro" id="IPR013922">
    <property type="entry name" value="Cyclin_PHO80-like"/>
</dbReference>
<dbReference type="GO" id="GO:0019901">
    <property type="term" value="F:protein kinase binding"/>
    <property type="evidence" value="ECO:0007669"/>
    <property type="project" value="InterPro"/>
</dbReference>
<dbReference type="SUPFAM" id="SSF47954">
    <property type="entry name" value="Cyclin-like"/>
    <property type="match status" value="1"/>
</dbReference>
<name>A0A3G2SC46_MALR7</name>
<dbReference type="CDD" id="cd20557">
    <property type="entry name" value="CYCLIN_ScPCL1-like"/>
    <property type="match status" value="1"/>
</dbReference>
<dbReference type="GO" id="GO:0005634">
    <property type="term" value="C:nucleus"/>
    <property type="evidence" value="ECO:0007669"/>
    <property type="project" value="TreeGrafter"/>
</dbReference>
<dbReference type="Proteomes" id="UP000269793">
    <property type="component" value="Chromosome V"/>
</dbReference>
<feature type="compositionally biased region" description="Low complexity" evidence="2">
    <location>
        <begin position="9"/>
        <end position="21"/>
    </location>
</feature>
<dbReference type="InterPro" id="IPR013763">
    <property type="entry name" value="Cyclin-like_dom"/>
</dbReference>
<dbReference type="Gene3D" id="1.10.472.10">
    <property type="entry name" value="Cyclin-like"/>
    <property type="match status" value="1"/>
</dbReference>
<dbReference type="SMART" id="SM00385">
    <property type="entry name" value="CYCLIN"/>
    <property type="match status" value="1"/>
</dbReference>
<evidence type="ECO:0000313" key="5">
    <source>
        <dbReference type="Proteomes" id="UP000269793"/>
    </source>
</evidence>
<evidence type="ECO:0000259" key="3">
    <source>
        <dbReference type="SMART" id="SM00385"/>
    </source>
</evidence>
<feature type="region of interest" description="Disordered" evidence="2">
    <location>
        <begin position="214"/>
        <end position="241"/>
    </location>
</feature>
<dbReference type="PANTHER" id="PTHR15615">
    <property type="match status" value="1"/>
</dbReference>
<dbReference type="EMBL" id="CP033152">
    <property type="protein sequence ID" value="AYO43957.1"/>
    <property type="molecule type" value="Genomic_DNA"/>
</dbReference>
<feature type="compositionally biased region" description="Low complexity" evidence="2">
    <location>
        <begin position="214"/>
        <end position="235"/>
    </location>
</feature>
<keyword evidence="1" id="KW-0195">Cyclin</keyword>
<feature type="domain" description="Cyclin-like" evidence="3">
    <location>
        <begin position="88"/>
        <end position="173"/>
    </location>
</feature>
<accession>A0A3G2SC46</accession>
<protein>
    <submittedName>
        <fullName evidence="4">PHO85 cyclin-9</fullName>
    </submittedName>
</protein>
<dbReference type="GO" id="GO:0000307">
    <property type="term" value="C:cyclin-dependent protein kinase holoenzyme complex"/>
    <property type="evidence" value="ECO:0007669"/>
    <property type="project" value="TreeGrafter"/>
</dbReference>
<feature type="region of interest" description="Disordered" evidence="2">
    <location>
        <begin position="351"/>
        <end position="372"/>
    </location>
</feature>
<evidence type="ECO:0000256" key="2">
    <source>
        <dbReference type="SAM" id="MobiDB-lite"/>
    </source>
</evidence>
<dbReference type="OrthoDB" id="244495at2759"/>
<dbReference type="GO" id="GO:0016538">
    <property type="term" value="F:cyclin-dependent protein serine/threonine kinase regulator activity"/>
    <property type="evidence" value="ECO:0007669"/>
    <property type="project" value="TreeGrafter"/>
</dbReference>
<proteinExistence type="inferred from homology"/>
<evidence type="ECO:0000256" key="1">
    <source>
        <dbReference type="RuleBase" id="RU000383"/>
    </source>
</evidence>
<dbReference type="Pfam" id="PF00134">
    <property type="entry name" value="Cyclin_N"/>
    <property type="match status" value="1"/>
</dbReference>
<evidence type="ECO:0000313" key="4">
    <source>
        <dbReference type="EMBL" id="AYO43957.1"/>
    </source>
</evidence>
<dbReference type="VEuPathDB" id="FungiDB:DNF11_3007"/>
<dbReference type="AlphaFoldDB" id="A0A3G2SC46"/>
<keyword evidence="5" id="KW-1185">Reference proteome</keyword>
<reference evidence="4 5" key="1">
    <citation type="submission" date="2018-10" db="EMBL/GenBank/DDBJ databases">
        <title>Complete genome sequence of Malassezia restricta CBS 7877.</title>
        <authorList>
            <person name="Morand S.C."/>
            <person name="Bertignac M."/>
            <person name="Iltis A."/>
            <person name="Kolder I."/>
            <person name="Pirovano W."/>
            <person name="Jourdain R."/>
            <person name="Clavaud C."/>
        </authorList>
    </citation>
    <scope>NUCLEOTIDE SEQUENCE [LARGE SCALE GENOMIC DNA]</scope>
    <source>
        <strain evidence="4 5">CBS 7877</strain>
    </source>
</reference>
<comment type="similarity">
    <text evidence="1">Belongs to the cyclin family.</text>
</comment>
<dbReference type="InterPro" id="IPR006671">
    <property type="entry name" value="Cyclin_N"/>
</dbReference>
<sequence length="416" mass="45991">MASYISPGATASAASPAPATPQLESQDMRIPKSVSDHAMLEDRYYGHRQISEAIERMIMALFSCTQDSMAAAVESPSSQTRHAPRLSYFVAYALYRTRLPMAVVYFALLLLKRLKTQYPVARGSSGHRLFISSFMLACKMLCDDAYNNKSWVIVSQSLFSLHEVNQMERELFMYLDLDLRVSSEELSAFALELERYGAPSVTLDDLKRTRLSVPVASTSSTPTRSPAGKSSSSPAARRRTHRRCLSLRPDYWTYSSSGMPMSRHHRSESHEWSASSMQRWSRSLARSSMPSQRSAPAVQNVTPAPSMAAIATQPAYYPAAAMAGVYGPSPAVSWSSFYSTTNASNLSITTPHSLGSSLRPTPSTSMSELSLHSPISGGPMYSTMPMTMPSYHDWDHPAKVPAYEVNESFRMARDVL</sequence>
<organism evidence="4 5">
    <name type="scientific">Malassezia restricta (strain ATCC 96810 / NBRC 103918 / CBS 7877)</name>
    <name type="common">Seborrheic dermatitis infection agent</name>
    <dbReference type="NCBI Taxonomy" id="425264"/>
    <lineage>
        <taxon>Eukaryota</taxon>
        <taxon>Fungi</taxon>
        <taxon>Dikarya</taxon>
        <taxon>Basidiomycota</taxon>
        <taxon>Ustilaginomycotina</taxon>
        <taxon>Malasseziomycetes</taxon>
        <taxon>Malasseziales</taxon>
        <taxon>Malasseziaceae</taxon>
        <taxon>Malassezia</taxon>
    </lineage>
</organism>
<feature type="compositionally biased region" description="Polar residues" evidence="2">
    <location>
        <begin position="351"/>
        <end position="370"/>
    </location>
</feature>
<gene>
    <name evidence="4" type="primary">PCL9</name>
    <name evidence="4" type="ORF">DNF11_3007</name>
</gene>
<feature type="region of interest" description="Disordered" evidence="2">
    <location>
        <begin position="1"/>
        <end position="28"/>
    </location>
</feature>
<dbReference type="PANTHER" id="PTHR15615:SF108">
    <property type="entry name" value="PROTEIN CNPPD1"/>
    <property type="match status" value="1"/>
</dbReference>